<reference evidence="1 2" key="1">
    <citation type="submission" date="2014-08" db="EMBL/GenBank/DDBJ databases">
        <authorList>
            <person name="Chen Y.-H."/>
        </authorList>
    </citation>
    <scope>NUCLEOTIDE SEQUENCE [LARGE SCALE GENOMIC DNA]</scope>
</reference>
<dbReference type="RefSeq" id="WP_046665006.1">
    <property type="nucleotide sequence ID" value="NZ_CCRH01000002.1"/>
</dbReference>
<organism evidence="1 2">
    <name type="scientific">Neorhizobium galegae bv. officinalis</name>
    <dbReference type="NCBI Taxonomy" id="323656"/>
    <lineage>
        <taxon>Bacteria</taxon>
        <taxon>Pseudomonadati</taxon>
        <taxon>Pseudomonadota</taxon>
        <taxon>Alphaproteobacteria</taxon>
        <taxon>Hyphomicrobiales</taxon>
        <taxon>Rhizobiaceae</taxon>
        <taxon>Rhizobium/Agrobacterium group</taxon>
        <taxon>Neorhizobium</taxon>
    </lineage>
</organism>
<sequence>MKISRQNIERYLDDRGWKRQMSADASLIRYQLNGGEGLNGAVNIFFSNTDDLDVRANEVVAALEVIRQVYSLSEPALRAGLTSLAFDKILATIPDDYIKNESIELRAARSYLNGMKGLIAASAMSELTGERTFRRTNKEASDYADRCRFAHTFKGSFGLAIESPVGFNDQAELAFIEPTIPFGRKVVRRIANGLQSVVKSFSEDSVSPILEAADGLNASMCSELVNIIDRTEIPRIDIAFVLSPEWEPDVPAPPSFQIDARYRELLKDASARLAAEDDAQPVTVVGRIVNLHADLDPDDLLDADVDRIVQANWDSPEHGLIRVSIGLSPAGYLAAVEAHGKGQLISVQGALRRKSRSWILQDAQEPRFIQI</sequence>
<dbReference type="EMBL" id="CCRH01000002">
    <property type="protein sequence ID" value="CDZ31921.1"/>
    <property type="molecule type" value="Genomic_DNA"/>
</dbReference>
<name>A0A0T7FAE7_NEOGA</name>
<evidence type="ECO:0000313" key="1">
    <source>
        <dbReference type="EMBL" id="CDZ31921.1"/>
    </source>
</evidence>
<dbReference type="OrthoDB" id="1551021at2"/>
<evidence type="ECO:0000313" key="2">
    <source>
        <dbReference type="Proteomes" id="UP000046176"/>
    </source>
</evidence>
<gene>
    <name evidence="1" type="ORF">NGAL_HAMBI1145_06890</name>
</gene>
<proteinExistence type="predicted"/>
<dbReference type="AlphaFoldDB" id="A0A0T7FAE7"/>
<accession>A0A0T7FAE7</accession>
<dbReference type="Proteomes" id="UP000046176">
    <property type="component" value="Unassembled WGS sequence"/>
</dbReference>
<protein>
    <submittedName>
        <fullName evidence="1">Uncharacterized protein</fullName>
    </submittedName>
</protein>